<proteinExistence type="predicted"/>
<keyword evidence="3" id="KW-0732">Signal</keyword>
<dbReference type="SUPFAM" id="SSF82171">
    <property type="entry name" value="DPP6 N-terminal domain-like"/>
    <property type="match status" value="1"/>
</dbReference>
<dbReference type="EMBL" id="JAXIVS010000002">
    <property type="protein sequence ID" value="MDY7226228.1"/>
    <property type="molecule type" value="Genomic_DNA"/>
</dbReference>
<keyword evidence="2" id="KW-0645">Protease</keyword>
<reference evidence="5 6" key="1">
    <citation type="submission" date="2023-12" db="EMBL/GenBank/DDBJ databases">
        <title>the genome sequence of Hyalangium sp. s54d21.</title>
        <authorList>
            <person name="Zhang X."/>
        </authorList>
    </citation>
    <scope>NUCLEOTIDE SEQUENCE [LARGE SCALE GENOMIC DNA]</scope>
    <source>
        <strain evidence="6">s54d21</strain>
    </source>
</reference>
<dbReference type="SUPFAM" id="SSF53474">
    <property type="entry name" value="alpha/beta-Hydrolases"/>
    <property type="match status" value="1"/>
</dbReference>
<dbReference type="InterPro" id="IPR011659">
    <property type="entry name" value="WD40"/>
</dbReference>
<dbReference type="InterPro" id="IPR029058">
    <property type="entry name" value="AB_hydrolase_fold"/>
</dbReference>
<dbReference type="Gene3D" id="3.40.50.1820">
    <property type="entry name" value="alpha/beta hydrolase"/>
    <property type="match status" value="1"/>
</dbReference>
<comment type="caution">
    <text evidence="5">The sequence shown here is derived from an EMBL/GenBank/DDBJ whole genome shotgun (WGS) entry which is preliminary data.</text>
</comment>
<keyword evidence="2" id="KW-0720">Serine protease</keyword>
<dbReference type="GO" id="GO:0016787">
    <property type="term" value="F:hydrolase activity"/>
    <property type="evidence" value="ECO:0007669"/>
    <property type="project" value="UniProtKB-KW"/>
</dbReference>
<dbReference type="Gene3D" id="2.120.10.30">
    <property type="entry name" value="TolB, C-terminal domain"/>
    <property type="match status" value="2"/>
</dbReference>
<keyword evidence="6" id="KW-1185">Reference proteome</keyword>
<keyword evidence="1 5" id="KW-0378">Hydrolase</keyword>
<evidence type="ECO:0000256" key="1">
    <source>
        <dbReference type="ARBA" id="ARBA00022801"/>
    </source>
</evidence>
<sequence>MRAVWRITGVGVMLAVLSSLGQARAARPSRETVIDVMQRVVRFKQVALSPDGSRVAWVETVADPQGLSPDKPRIQMMERAAPEAAPRRITAASDGVLPDERELAWSPDGRQLAFLSDAEKKGQAQLYVVDVTSGQARKLTSLSGMVSQPQWSPDGRSIALLVMEGTLDAKGPVGPAPRETGVVQESHVSKRLAVVNVAEGKLRVVSPADLFIYEYAWSPEGKRFAVTAAPPPGDANWWVAQLYLVAADTGVARVLHKPTFQVAEPTWSPDGKEVAFLEGLMSDEGINGGDVFIVPARGGKARSVTQGLEASAAHLHWQEPGRLVFSAVVGGEAAVSAVDPRGGTVSVLWRGVDRISDGSKNVGLSLSRDGAMSAVVRESFFQPPEVHVGPIGEWKALSRRNVEVKSPAGSARSLTWKSDGWEIQGWLLAPPLVPAGTRAPMVTVVHGGPAGVFTQGFHVQPLLLASQGYYVFMPNPRGSFGRGAAFVEANRKDFGHGDLRDILAGVDAVLASELVDGERLGIMGWSYGGFMTMWAVTQTRRFGAAVAGAGISNWQSYYGTNLIDMWMVPYFGASVYDAPELYARSSPMNFIQQVRTPTLVVHGERDAEIPASQGREFFKGLKAQGVKTQFVVYEDEGHGLRMPAHQRDRLRRTAEWFDTHLAPVAAPKVTAPTR</sequence>
<protein>
    <submittedName>
        <fullName evidence="5">S9 family peptidase</fullName>
        <ecNumber evidence="5">3.4.-.-</ecNumber>
    </submittedName>
</protein>
<evidence type="ECO:0000313" key="6">
    <source>
        <dbReference type="Proteomes" id="UP001291309"/>
    </source>
</evidence>
<dbReference type="Proteomes" id="UP001291309">
    <property type="component" value="Unassembled WGS sequence"/>
</dbReference>
<gene>
    <name evidence="5" type="ORF">SYV04_07525</name>
</gene>
<dbReference type="Pfam" id="PF07676">
    <property type="entry name" value="PD40"/>
    <property type="match status" value="3"/>
</dbReference>
<accession>A0ABU5H0D0</accession>
<dbReference type="InterPro" id="IPR001375">
    <property type="entry name" value="Peptidase_S9_cat"/>
</dbReference>
<name>A0ABU5H0D0_9BACT</name>
<evidence type="ECO:0000259" key="4">
    <source>
        <dbReference type="Pfam" id="PF00326"/>
    </source>
</evidence>
<feature type="domain" description="Peptidase S9 prolyl oligopeptidase catalytic" evidence="4">
    <location>
        <begin position="459"/>
        <end position="661"/>
    </location>
</feature>
<evidence type="ECO:0000313" key="5">
    <source>
        <dbReference type="EMBL" id="MDY7226228.1"/>
    </source>
</evidence>
<dbReference type="PANTHER" id="PTHR42776">
    <property type="entry name" value="SERINE PEPTIDASE S9 FAMILY MEMBER"/>
    <property type="match status" value="1"/>
</dbReference>
<feature type="signal peptide" evidence="3">
    <location>
        <begin position="1"/>
        <end position="25"/>
    </location>
</feature>
<evidence type="ECO:0000256" key="3">
    <source>
        <dbReference type="SAM" id="SignalP"/>
    </source>
</evidence>
<dbReference type="RefSeq" id="WP_321544949.1">
    <property type="nucleotide sequence ID" value="NZ_JAXIVS010000002.1"/>
</dbReference>
<dbReference type="Pfam" id="PF00326">
    <property type="entry name" value="Peptidase_S9"/>
    <property type="match status" value="1"/>
</dbReference>
<dbReference type="InterPro" id="IPR011042">
    <property type="entry name" value="6-blade_b-propeller_TolB-like"/>
</dbReference>
<feature type="chain" id="PRO_5046158529" evidence="3">
    <location>
        <begin position="26"/>
        <end position="674"/>
    </location>
</feature>
<dbReference type="EC" id="3.4.-.-" evidence="5"/>
<organism evidence="5 6">
    <name type="scientific">Hyalangium rubrum</name>
    <dbReference type="NCBI Taxonomy" id="3103134"/>
    <lineage>
        <taxon>Bacteria</taxon>
        <taxon>Pseudomonadati</taxon>
        <taxon>Myxococcota</taxon>
        <taxon>Myxococcia</taxon>
        <taxon>Myxococcales</taxon>
        <taxon>Cystobacterineae</taxon>
        <taxon>Archangiaceae</taxon>
        <taxon>Hyalangium</taxon>
    </lineage>
</organism>
<dbReference type="PANTHER" id="PTHR42776:SF27">
    <property type="entry name" value="DIPEPTIDYL PEPTIDASE FAMILY MEMBER 6"/>
    <property type="match status" value="1"/>
</dbReference>
<evidence type="ECO:0000256" key="2">
    <source>
        <dbReference type="ARBA" id="ARBA00022825"/>
    </source>
</evidence>